<dbReference type="PROSITE" id="PS51819">
    <property type="entry name" value="VOC"/>
    <property type="match status" value="1"/>
</dbReference>
<evidence type="ECO:0000313" key="3">
    <source>
        <dbReference type="Proteomes" id="UP000189940"/>
    </source>
</evidence>
<dbReference type="PANTHER" id="PTHR34109">
    <property type="entry name" value="BNAUNNG04460D PROTEIN-RELATED"/>
    <property type="match status" value="1"/>
</dbReference>
<evidence type="ECO:0000313" key="2">
    <source>
        <dbReference type="EMBL" id="OPH84197.1"/>
    </source>
</evidence>
<dbReference type="RefSeq" id="WP_079445552.1">
    <property type="nucleotide sequence ID" value="NZ_JAVDPZ010000008.1"/>
</dbReference>
<organism evidence="2 3">
    <name type="scientific">Nitrobacter vulgaris</name>
    <dbReference type="NCBI Taxonomy" id="29421"/>
    <lineage>
        <taxon>Bacteria</taxon>
        <taxon>Pseudomonadati</taxon>
        <taxon>Pseudomonadota</taxon>
        <taxon>Alphaproteobacteria</taxon>
        <taxon>Hyphomicrobiales</taxon>
        <taxon>Nitrobacteraceae</taxon>
        <taxon>Nitrobacter</taxon>
    </lineage>
</organism>
<evidence type="ECO:0000259" key="1">
    <source>
        <dbReference type="PROSITE" id="PS51819"/>
    </source>
</evidence>
<dbReference type="CDD" id="cd07246">
    <property type="entry name" value="VOC_like"/>
    <property type="match status" value="1"/>
</dbReference>
<protein>
    <recommendedName>
        <fullName evidence="1">VOC domain-containing protein</fullName>
    </recommendedName>
</protein>
<dbReference type="Proteomes" id="UP000189940">
    <property type="component" value="Unassembled WGS sequence"/>
</dbReference>
<dbReference type="InterPro" id="IPR037523">
    <property type="entry name" value="VOC_core"/>
</dbReference>
<dbReference type="Pfam" id="PF00903">
    <property type="entry name" value="Glyoxalase"/>
    <property type="match status" value="1"/>
</dbReference>
<dbReference type="OrthoDB" id="9795306at2"/>
<proteinExistence type="predicted"/>
<reference evidence="2 3" key="1">
    <citation type="submission" date="2017-02" db="EMBL/GenBank/DDBJ databases">
        <title>Genome sequence of the nitrite-oxidizing bacterium Nitrobacter vulgaris strain Ab1.</title>
        <authorList>
            <person name="Mellbye B.L."/>
            <person name="Davis E.W."/>
            <person name="Spieck E."/>
            <person name="Chang J.H."/>
            <person name="Bottomley P.J."/>
            <person name="Sayavedra-Soto L.A."/>
        </authorList>
    </citation>
    <scope>NUCLEOTIDE SEQUENCE [LARGE SCALE GENOMIC DNA]</scope>
    <source>
        <strain evidence="2 3">Ab1</strain>
    </source>
</reference>
<dbReference type="EMBL" id="MWPQ01000006">
    <property type="protein sequence ID" value="OPH84197.1"/>
    <property type="molecule type" value="Genomic_DNA"/>
</dbReference>
<gene>
    <name evidence="2" type="ORF">B2M20_02630</name>
</gene>
<accession>A0A1V4I1U7</accession>
<comment type="caution">
    <text evidence="2">The sequence shown here is derived from an EMBL/GenBank/DDBJ whole genome shotgun (WGS) entry which is preliminary data.</text>
</comment>
<dbReference type="Gene3D" id="3.10.180.10">
    <property type="entry name" value="2,3-Dihydroxybiphenyl 1,2-Dioxygenase, domain 1"/>
    <property type="match status" value="1"/>
</dbReference>
<dbReference type="SUPFAM" id="SSF54593">
    <property type="entry name" value="Glyoxalase/Bleomycin resistance protein/Dihydroxybiphenyl dioxygenase"/>
    <property type="match status" value="1"/>
</dbReference>
<name>A0A1V4I1U7_NITVU</name>
<dbReference type="STRING" id="29421.B2M20_02630"/>
<feature type="domain" description="VOC" evidence="1">
    <location>
        <begin position="2"/>
        <end position="132"/>
    </location>
</feature>
<dbReference type="InterPro" id="IPR029068">
    <property type="entry name" value="Glyas_Bleomycin-R_OHBP_Dase"/>
</dbReference>
<dbReference type="PANTHER" id="PTHR34109:SF1">
    <property type="entry name" value="VOC DOMAIN-CONTAINING PROTEIN"/>
    <property type="match status" value="1"/>
</dbReference>
<keyword evidence="3" id="KW-1185">Reference proteome</keyword>
<dbReference type="AlphaFoldDB" id="A0A1V4I1U7"/>
<sequence>MDLGLTLFVELERLRDAADFYRAAFGAEQVATHNEDGRLSAVEMRLGGSTFNVCGANPKREQEPQRGGPFFPKAAGAVNAIVNLTVPDLDAAVRSAIAAGATVRNGIETDTAGRRVAALFDPDGHIWGLVERQTVTTAIAA</sequence>
<dbReference type="InterPro" id="IPR004360">
    <property type="entry name" value="Glyas_Fos-R_dOase_dom"/>
</dbReference>